<dbReference type="PANTHER" id="PTHR30041">
    <property type="entry name" value="ARSENATE REDUCTASE"/>
    <property type="match status" value="1"/>
</dbReference>
<evidence type="ECO:0000313" key="2">
    <source>
        <dbReference type="EMBL" id="MBP2017526.1"/>
    </source>
</evidence>
<dbReference type="SUPFAM" id="SSF52833">
    <property type="entry name" value="Thioredoxin-like"/>
    <property type="match status" value="1"/>
</dbReference>
<dbReference type="Proteomes" id="UP001519289">
    <property type="component" value="Unassembled WGS sequence"/>
</dbReference>
<protein>
    <submittedName>
        <fullName evidence="2">Arsenate reductase-like glutaredoxin family protein</fullName>
    </submittedName>
</protein>
<sequence length="100" mass="11442">MLDSKPVRVAERRYFKEKPTPEEVRWLAARLPGGARDLLSTRSRRYKELGLAERDLSEDELIALLAAEPGLWRRPVVVRGDRVVVGYDAPSLEELLEGRE</sequence>
<dbReference type="InterPro" id="IPR036249">
    <property type="entry name" value="Thioredoxin-like_sf"/>
</dbReference>
<evidence type="ECO:0000256" key="1">
    <source>
        <dbReference type="PROSITE-ProRule" id="PRU01282"/>
    </source>
</evidence>
<comment type="similarity">
    <text evidence="1">Belongs to the ArsC family.</text>
</comment>
<dbReference type="PROSITE" id="PS51353">
    <property type="entry name" value="ARSC"/>
    <property type="match status" value="1"/>
</dbReference>
<proteinExistence type="inferred from homology"/>
<comment type="caution">
    <text evidence="2">The sequence shown here is derived from an EMBL/GenBank/DDBJ whole genome shotgun (WGS) entry which is preliminary data.</text>
</comment>
<name>A0ABS4JR99_9FIRM</name>
<evidence type="ECO:0000313" key="3">
    <source>
        <dbReference type="Proteomes" id="UP001519289"/>
    </source>
</evidence>
<gene>
    <name evidence="2" type="ORF">J2Z79_000909</name>
</gene>
<dbReference type="PANTHER" id="PTHR30041:SF8">
    <property type="entry name" value="PROTEIN YFFB"/>
    <property type="match status" value="1"/>
</dbReference>
<dbReference type="InterPro" id="IPR006660">
    <property type="entry name" value="Arsenate_reductase-like"/>
</dbReference>
<organism evidence="2 3">
    <name type="scientific">Symbiobacterium terraclitae</name>
    <dbReference type="NCBI Taxonomy" id="557451"/>
    <lineage>
        <taxon>Bacteria</taxon>
        <taxon>Bacillati</taxon>
        <taxon>Bacillota</taxon>
        <taxon>Clostridia</taxon>
        <taxon>Eubacteriales</taxon>
        <taxon>Symbiobacteriaceae</taxon>
        <taxon>Symbiobacterium</taxon>
    </lineage>
</organism>
<dbReference type="EMBL" id="JAGGLG010000005">
    <property type="protein sequence ID" value="MBP2017526.1"/>
    <property type="molecule type" value="Genomic_DNA"/>
</dbReference>
<keyword evidence="3" id="KW-1185">Reference proteome</keyword>
<dbReference type="Pfam" id="PF03960">
    <property type="entry name" value="ArsC"/>
    <property type="match status" value="1"/>
</dbReference>
<accession>A0ABS4JR99</accession>
<reference evidence="2 3" key="1">
    <citation type="submission" date="2021-03" db="EMBL/GenBank/DDBJ databases">
        <title>Genomic Encyclopedia of Type Strains, Phase IV (KMG-IV): sequencing the most valuable type-strain genomes for metagenomic binning, comparative biology and taxonomic classification.</title>
        <authorList>
            <person name="Goeker M."/>
        </authorList>
    </citation>
    <scope>NUCLEOTIDE SEQUENCE [LARGE SCALE GENOMIC DNA]</scope>
    <source>
        <strain evidence="2 3">DSM 27138</strain>
    </source>
</reference>
<dbReference type="Gene3D" id="3.40.30.10">
    <property type="entry name" value="Glutaredoxin"/>
    <property type="match status" value="1"/>
</dbReference>